<reference evidence="6 7" key="1">
    <citation type="submission" date="2020-08" db="EMBL/GenBank/DDBJ databases">
        <title>Sequencing the genomes of 1000 actinobacteria strains.</title>
        <authorList>
            <person name="Klenk H.-P."/>
        </authorList>
    </citation>
    <scope>NUCLEOTIDE SEQUENCE [LARGE SCALE GENOMIC DNA]</scope>
    <source>
        <strain evidence="6 7">DSM 28967</strain>
    </source>
</reference>
<feature type="transmembrane region" description="Helical" evidence="5">
    <location>
        <begin position="132"/>
        <end position="150"/>
    </location>
</feature>
<evidence type="ECO:0000313" key="7">
    <source>
        <dbReference type="Proteomes" id="UP000549971"/>
    </source>
</evidence>
<feature type="transmembrane region" description="Helical" evidence="5">
    <location>
        <begin position="62"/>
        <end position="88"/>
    </location>
</feature>
<gene>
    <name evidence="6" type="ORF">HDA39_001613</name>
</gene>
<dbReference type="Pfam" id="PF07681">
    <property type="entry name" value="DoxX"/>
    <property type="match status" value="1"/>
</dbReference>
<evidence type="ECO:0000256" key="1">
    <source>
        <dbReference type="ARBA" id="ARBA00004141"/>
    </source>
</evidence>
<keyword evidence="7" id="KW-1185">Reference proteome</keyword>
<dbReference type="InterPro" id="IPR032808">
    <property type="entry name" value="DoxX"/>
</dbReference>
<organism evidence="6 7">
    <name type="scientific">Kribbella italica</name>
    <dbReference type="NCBI Taxonomy" id="1540520"/>
    <lineage>
        <taxon>Bacteria</taxon>
        <taxon>Bacillati</taxon>
        <taxon>Actinomycetota</taxon>
        <taxon>Actinomycetes</taxon>
        <taxon>Propionibacteriales</taxon>
        <taxon>Kribbellaceae</taxon>
        <taxon>Kribbella</taxon>
    </lineage>
</organism>
<keyword evidence="3 5" id="KW-1133">Transmembrane helix</keyword>
<evidence type="ECO:0000256" key="5">
    <source>
        <dbReference type="SAM" id="Phobius"/>
    </source>
</evidence>
<dbReference type="GO" id="GO:0016020">
    <property type="term" value="C:membrane"/>
    <property type="evidence" value="ECO:0007669"/>
    <property type="project" value="UniProtKB-SubCell"/>
</dbReference>
<feature type="transmembrane region" description="Helical" evidence="5">
    <location>
        <begin position="95"/>
        <end position="112"/>
    </location>
</feature>
<sequence length="168" mass="17917">MMSSLNATLIRFEGAVHGWLIRHAITALRLSMGVVFVGFGVLKYFPGTSPAEDLVVTTIDAISFGLVPGPLALVLTATLECMIGLGLVVGRGLRLTVYLLAVQLLGILSPLVVLPHRLFSGPHHAPTLEGQYVLKDLILVAAAMVIATRFRGARIVRPDASVVRAGRE</sequence>
<keyword evidence="4 5" id="KW-0472">Membrane</keyword>
<comment type="subcellular location">
    <subcellularLocation>
        <location evidence="1">Membrane</location>
        <topology evidence="1">Multi-pass membrane protein</topology>
    </subcellularLocation>
</comment>
<dbReference type="Proteomes" id="UP000549971">
    <property type="component" value="Unassembled WGS sequence"/>
</dbReference>
<evidence type="ECO:0000313" key="6">
    <source>
        <dbReference type="EMBL" id="MBB5834879.1"/>
    </source>
</evidence>
<evidence type="ECO:0000256" key="4">
    <source>
        <dbReference type="ARBA" id="ARBA00023136"/>
    </source>
</evidence>
<dbReference type="AlphaFoldDB" id="A0A7W9J3V8"/>
<accession>A0A7W9J3V8</accession>
<dbReference type="EMBL" id="JACHMY010000001">
    <property type="protein sequence ID" value="MBB5834879.1"/>
    <property type="molecule type" value="Genomic_DNA"/>
</dbReference>
<name>A0A7W9J3V8_9ACTN</name>
<evidence type="ECO:0000256" key="3">
    <source>
        <dbReference type="ARBA" id="ARBA00022989"/>
    </source>
</evidence>
<feature type="transmembrane region" description="Helical" evidence="5">
    <location>
        <begin position="20"/>
        <end position="42"/>
    </location>
</feature>
<keyword evidence="2 5" id="KW-0812">Transmembrane</keyword>
<dbReference type="RefSeq" id="WP_202892908.1">
    <property type="nucleotide sequence ID" value="NZ_JACHMY010000001.1"/>
</dbReference>
<evidence type="ECO:0000256" key="2">
    <source>
        <dbReference type="ARBA" id="ARBA00022692"/>
    </source>
</evidence>
<proteinExistence type="predicted"/>
<comment type="caution">
    <text evidence="6">The sequence shown here is derived from an EMBL/GenBank/DDBJ whole genome shotgun (WGS) entry which is preliminary data.</text>
</comment>
<protein>
    <submittedName>
        <fullName evidence="6">Putative membrane protein YkgB</fullName>
    </submittedName>
</protein>